<dbReference type="Gene3D" id="2.60.40.3110">
    <property type="match status" value="1"/>
</dbReference>
<accession>A0ABU8DBH0</accession>
<dbReference type="Proteomes" id="UP001306592">
    <property type="component" value="Unassembled WGS sequence"/>
</dbReference>
<feature type="chain" id="PRO_5046552417" evidence="10">
    <location>
        <begin position="24"/>
        <end position="825"/>
    </location>
</feature>
<keyword evidence="4" id="KW-1134">Transmembrane beta strand</keyword>
<protein>
    <submittedName>
        <fullName evidence="13">Fimbria/pilus outer membrane usher protein</fullName>
    </submittedName>
</protein>
<dbReference type="SUPFAM" id="SSF141729">
    <property type="entry name" value="FimD N-terminal domain-like"/>
    <property type="match status" value="1"/>
</dbReference>
<dbReference type="InterPro" id="IPR025885">
    <property type="entry name" value="PapC_N"/>
</dbReference>
<evidence type="ECO:0000256" key="1">
    <source>
        <dbReference type="ARBA" id="ARBA00004571"/>
    </source>
</evidence>
<evidence type="ECO:0000256" key="10">
    <source>
        <dbReference type="SAM" id="SignalP"/>
    </source>
</evidence>
<dbReference type="Gene3D" id="2.60.40.2610">
    <property type="entry name" value="Outer membrane usher protein FimD, plug domain"/>
    <property type="match status" value="1"/>
</dbReference>
<evidence type="ECO:0000256" key="2">
    <source>
        <dbReference type="ARBA" id="ARBA00008064"/>
    </source>
</evidence>
<keyword evidence="7" id="KW-0472">Membrane</keyword>
<evidence type="ECO:0000256" key="8">
    <source>
        <dbReference type="ARBA" id="ARBA00023237"/>
    </source>
</evidence>
<dbReference type="PANTHER" id="PTHR30451:SF8">
    <property type="entry name" value="FIMBRIAL USHER PROTEIN"/>
    <property type="match status" value="1"/>
</dbReference>
<evidence type="ECO:0000256" key="6">
    <source>
        <dbReference type="ARBA" id="ARBA00022729"/>
    </source>
</evidence>
<reference evidence="13 14" key="1">
    <citation type="submission" date="2024-02" db="EMBL/GenBank/DDBJ databases">
        <title>First report Erwinia aphidicola in onion in Chile.</title>
        <authorList>
            <person name="Valenzuela M."/>
            <person name="Pena M."/>
            <person name="Dutta B."/>
        </authorList>
    </citation>
    <scope>NUCLEOTIDE SEQUENCE [LARGE SCALE GENOMIC DNA]</scope>
    <source>
        <strain evidence="13 14">QCJ3A</strain>
    </source>
</reference>
<keyword evidence="8" id="KW-0998">Cell outer membrane</keyword>
<dbReference type="Gene3D" id="2.60.40.2070">
    <property type="match status" value="1"/>
</dbReference>
<sequence length="825" mass="88862">MSSCSLRPAPLCVLVLLALPAEVLSNVALPPLNKTPPPLAREPDDNKSAATDQESLAVKLLKARGIDPAQLGILDNNARFPAGVNVLDLSVNGEFKGTFSVTVNAGGDLCFTPQLIAQLGLKPAEKMPPQGCFAWVKHDPHITTRSEPATLSASIVVPQSWLAPAERANSSETGGAGALLNYSYFNTLNVGRSGRNRYSYLTLEDGLNLGGWMVRSYQQLSQSDGVNSASVSSLYAERALARWQQRLQFGQISVSDTLFAVGDINGVQLIPDNGFEQQEESGVMVEGIASTPQARVEVRQYGVVIYNTLVPAGPFHLRNIPLTNRNSDLEVSVLETDGRQQHFSVPASQLMAFSSAAPRGFSLALGKLRDTGSQGQQVPAIFTLNKSWQPTARLSAQNGIMLAKKYQSLAMAVSGQLLQGFQLAAQIMATNDSYSKVRSGRLSLSASYRLSALLSLSGSVTKNTPNYLTLSEASSRSRWRNGVRDLENTQYSLSASLSLPVLGSVSLSHSESTSFGAGHGTTRYNMLSWSRNISRAMLSVSYARSSGGSGDKQLSVNLTLPLGQQQLSSYYRSSARSSQLGAQTQGALNNNMSYALSTERDLQQRTQSVQGGVNANLHYTMMGVTTQQSGGGSSSYSQSGSGSMALIDRHLLFSSHPVGQTFGLIVLNEPLANVEISTPGGTSWTDWRGLALAPNLQAWRESGLDLNTETLPKRSDVSNGHRSVNLARGAVKRINFSVLTTRRLLLTLQLSDGKPLPRGSMVRDENNKLLTMAIDDGTVYLENSPEKATLHIEIADKQQQCSFSYQLEDDKSQDAPFQKISGVCV</sequence>
<feature type="region of interest" description="Disordered" evidence="9">
    <location>
        <begin position="32"/>
        <end position="52"/>
    </location>
</feature>
<evidence type="ECO:0000256" key="7">
    <source>
        <dbReference type="ARBA" id="ARBA00023136"/>
    </source>
</evidence>
<evidence type="ECO:0000259" key="11">
    <source>
        <dbReference type="Pfam" id="PF13953"/>
    </source>
</evidence>
<dbReference type="InterPro" id="IPR043142">
    <property type="entry name" value="PapC-like_C_sf"/>
</dbReference>
<comment type="caution">
    <text evidence="13">The sequence shown here is derived from an EMBL/GenBank/DDBJ whole genome shotgun (WGS) entry which is preliminary data.</text>
</comment>
<dbReference type="Gene3D" id="3.10.20.410">
    <property type="match status" value="1"/>
</dbReference>
<evidence type="ECO:0000256" key="9">
    <source>
        <dbReference type="SAM" id="MobiDB-lite"/>
    </source>
</evidence>
<comment type="similarity">
    <text evidence="2">Belongs to the fimbrial export usher family.</text>
</comment>
<dbReference type="InterPro" id="IPR025949">
    <property type="entry name" value="PapC-like_C"/>
</dbReference>
<keyword evidence="6 10" id="KW-0732">Signal</keyword>
<evidence type="ECO:0000259" key="12">
    <source>
        <dbReference type="Pfam" id="PF13954"/>
    </source>
</evidence>
<dbReference type="InterPro" id="IPR037224">
    <property type="entry name" value="PapC_N_sf"/>
</dbReference>
<dbReference type="PANTHER" id="PTHR30451">
    <property type="entry name" value="OUTER MEMBRANE USHER PROTEIN"/>
    <property type="match status" value="1"/>
</dbReference>
<feature type="signal peptide" evidence="10">
    <location>
        <begin position="1"/>
        <end position="23"/>
    </location>
</feature>
<keyword evidence="3" id="KW-0813">Transport</keyword>
<evidence type="ECO:0000313" key="13">
    <source>
        <dbReference type="EMBL" id="MEI2680866.1"/>
    </source>
</evidence>
<dbReference type="RefSeq" id="WP_336202457.1">
    <property type="nucleotide sequence ID" value="NZ_JBANEI010000002.1"/>
</dbReference>
<gene>
    <name evidence="13" type="ORF">V8N49_04235</name>
</gene>
<feature type="domain" description="PapC N-terminal" evidence="12">
    <location>
        <begin position="67"/>
        <end position="184"/>
    </location>
</feature>
<keyword evidence="5" id="KW-0812">Transmembrane</keyword>
<dbReference type="InterPro" id="IPR000015">
    <property type="entry name" value="Fimb_usher"/>
</dbReference>
<keyword evidence="14" id="KW-1185">Reference proteome</keyword>
<comment type="subcellular location">
    <subcellularLocation>
        <location evidence="1">Cell outer membrane</location>
        <topology evidence="1">Multi-pass membrane protein</topology>
    </subcellularLocation>
</comment>
<proteinExistence type="inferred from homology"/>
<dbReference type="Pfam" id="PF13954">
    <property type="entry name" value="PapC_N"/>
    <property type="match status" value="1"/>
</dbReference>
<organism evidence="13 14">
    <name type="scientific">Erwinia aphidicola</name>
    <dbReference type="NCBI Taxonomy" id="68334"/>
    <lineage>
        <taxon>Bacteria</taxon>
        <taxon>Pseudomonadati</taxon>
        <taxon>Pseudomonadota</taxon>
        <taxon>Gammaproteobacteria</taxon>
        <taxon>Enterobacterales</taxon>
        <taxon>Erwiniaceae</taxon>
        <taxon>Erwinia</taxon>
    </lineage>
</organism>
<dbReference type="Pfam" id="PF13953">
    <property type="entry name" value="PapC_C"/>
    <property type="match status" value="1"/>
</dbReference>
<evidence type="ECO:0000256" key="5">
    <source>
        <dbReference type="ARBA" id="ARBA00022692"/>
    </source>
</evidence>
<dbReference type="InterPro" id="IPR042186">
    <property type="entry name" value="FimD_plug_dom"/>
</dbReference>
<feature type="domain" description="PapC-like C-terminal" evidence="11">
    <location>
        <begin position="745"/>
        <end position="808"/>
    </location>
</feature>
<evidence type="ECO:0000256" key="4">
    <source>
        <dbReference type="ARBA" id="ARBA00022452"/>
    </source>
</evidence>
<dbReference type="EMBL" id="JBANEI010000002">
    <property type="protein sequence ID" value="MEI2680866.1"/>
    <property type="molecule type" value="Genomic_DNA"/>
</dbReference>
<evidence type="ECO:0000313" key="14">
    <source>
        <dbReference type="Proteomes" id="UP001306592"/>
    </source>
</evidence>
<dbReference type="Pfam" id="PF00577">
    <property type="entry name" value="Usher"/>
    <property type="match status" value="1"/>
</dbReference>
<name>A0ABU8DBH0_ERWAP</name>
<evidence type="ECO:0000256" key="3">
    <source>
        <dbReference type="ARBA" id="ARBA00022448"/>
    </source>
</evidence>